<dbReference type="Proteomes" id="UP000838878">
    <property type="component" value="Chromosome 4"/>
</dbReference>
<dbReference type="SUPFAM" id="SSF53474">
    <property type="entry name" value="alpha/beta-Hydrolases"/>
    <property type="match status" value="1"/>
</dbReference>
<protein>
    <recommendedName>
        <fullName evidence="2">Carboxylesterase type B domain-containing protein</fullName>
    </recommendedName>
</protein>
<evidence type="ECO:0000313" key="4">
    <source>
        <dbReference type="Proteomes" id="UP000838878"/>
    </source>
</evidence>
<evidence type="ECO:0000313" key="3">
    <source>
        <dbReference type="EMBL" id="CAH0724233.1"/>
    </source>
</evidence>
<organism evidence="3 4">
    <name type="scientific">Brenthis ino</name>
    <name type="common">lesser marbled fritillary</name>
    <dbReference type="NCBI Taxonomy" id="405034"/>
    <lineage>
        <taxon>Eukaryota</taxon>
        <taxon>Metazoa</taxon>
        <taxon>Ecdysozoa</taxon>
        <taxon>Arthropoda</taxon>
        <taxon>Hexapoda</taxon>
        <taxon>Insecta</taxon>
        <taxon>Pterygota</taxon>
        <taxon>Neoptera</taxon>
        <taxon>Endopterygota</taxon>
        <taxon>Lepidoptera</taxon>
        <taxon>Glossata</taxon>
        <taxon>Ditrysia</taxon>
        <taxon>Papilionoidea</taxon>
        <taxon>Nymphalidae</taxon>
        <taxon>Heliconiinae</taxon>
        <taxon>Argynnini</taxon>
        <taxon>Brenthis</taxon>
    </lineage>
</organism>
<keyword evidence="1" id="KW-0325">Glycoprotein</keyword>
<keyword evidence="4" id="KW-1185">Reference proteome</keyword>
<evidence type="ECO:0000259" key="2">
    <source>
        <dbReference type="Pfam" id="PF00135"/>
    </source>
</evidence>
<reference evidence="3" key="1">
    <citation type="submission" date="2021-12" db="EMBL/GenBank/DDBJ databases">
        <authorList>
            <person name="Martin H S."/>
        </authorList>
    </citation>
    <scope>NUCLEOTIDE SEQUENCE</scope>
</reference>
<proteinExistence type="predicted"/>
<gene>
    <name evidence="3" type="ORF">BINO364_LOCUS9973</name>
</gene>
<dbReference type="InterPro" id="IPR050309">
    <property type="entry name" value="Type-B_Carboxylest/Lipase"/>
</dbReference>
<sequence length="560" mass="61851">MWLLLFLCVLPAHAQDQPRVNITQGTIIGSKATDGDYLTFYGIHYGGSTAGENRFKAPTEPPKYPGDFVAINSEVICAQPSTRGIIGTEDCLVLNIFTKNITTPKPVFVWLESEAYETTTNMLHSYKTLIQEGLLVVTINYRLSIFGFLCLGVPEAPGNAGLKDVIQGLQWIKENIAAFGGDPNNVMLAGHGSGAAMVDLITLSPLSKNLIHKALVLSGSGLASWAVSYDPIGYAQKVGGKMGYTNKSPSELAKLLSTTDLGVLNGVLTDFEFYNNTPLFAPCVENIKLNGSFLHDAPINILRSKNYNDIPYVAGYTDREGTMRAEQVVARNWLTEMQNKFENFIPVDLNFENSEVKTNVSNLIRKFYFAERFINMETIEDFLDYQGDTLVFIPITRGVLARALTSNASVRIFEFAFRNAQNTDWLYPQIPVNGAKHGSIRDYLFNSNPSIHDHSAVTAVIGHIVAFAQTGSPDPNNLIQWLPVQNTLGTLYISGGGVSPNVTAFKEEFYARSNERVDFWDKIIQERYQPPKPVSSARSLVSFGLIVLLTQTLLKLLSMS</sequence>
<dbReference type="Pfam" id="PF00135">
    <property type="entry name" value="COesterase"/>
    <property type="match status" value="1"/>
</dbReference>
<feature type="non-terminal residue" evidence="3">
    <location>
        <position position="560"/>
    </location>
</feature>
<feature type="domain" description="Carboxylesterase type B" evidence="2">
    <location>
        <begin position="17"/>
        <end position="486"/>
    </location>
</feature>
<dbReference type="EMBL" id="OV170224">
    <property type="protein sequence ID" value="CAH0724233.1"/>
    <property type="molecule type" value="Genomic_DNA"/>
</dbReference>
<dbReference type="AlphaFoldDB" id="A0A8J9UQ88"/>
<dbReference type="InterPro" id="IPR002018">
    <property type="entry name" value="CarbesteraseB"/>
</dbReference>
<dbReference type="InterPro" id="IPR029058">
    <property type="entry name" value="AB_hydrolase_fold"/>
</dbReference>
<dbReference type="Gene3D" id="3.40.50.1820">
    <property type="entry name" value="alpha/beta hydrolase"/>
    <property type="match status" value="1"/>
</dbReference>
<accession>A0A8J9UQ88</accession>
<dbReference type="PANTHER" id="PTHR11559">
    <property type="entry name" value="CARBOXYLESTERASE"/>
    <property type="match status" value="1"/>
</dbReference>
<evidence type="ECO:0000256" key="1">
    <source>
        <dbReference type="ARBA" id="ARBA00023180"/>
    </source>
</evidence>
<dbReference type="OrthoDB" id="19653at2759"/>
<name>A0A8J9UQ88_9NEOP</name>